<dbReference type="Proteomes" id="UP001589789">
    <property type="component" value="Unassembled WGS sequence"/>
</dbReference>
<gene>
    <name evidence="1" type="ORF">ACFFIC_28685</name>
</gene>
<dbReference type="RefSeq" id="WP_377056918.1">
    <property type="nucleotide sequence ID" value="NZ_JBHLVZ010000113.1"/>
</dbReference>
<keyword evidence="2" id="KW-1185">Reference proteome</keyword>
<evidence type="ECO:0000313" key="1">
    <source>
        <dbReference type="EMBL" id="MFC0389493.1"/>
    </source>
</evidence>
<evidence type="ECO:0000313" key="2">
    <source>
        <dbReference type="Proteomes" id="UP001589789"/>
    </source>
</evidence>
<protein>
    <submittedName>
        <fullName evidence="1">Uncharacterized protein</fullName>
    </submittedName>
</protein>
<comment type="caution">
    <text evidence="1">The sequence shown here is derived from an EMBL/GenBank/DDBJ whole genome shotgun (WGS) entry which is preliminary data.</text>
</comment>
<proteinExistence type="predicted"/>
<name>A0ABV6J0T3_9PROT</name>
<dbReference type="EMBL" id="JBHLVZ010000113">
    <property type="protein sequence ID" value="MFC0389493.1"/>
    <property type="molecule type" value="Genomic_DNA"/>
</dbReference>
<accession>A0ABV6J0T3</accession>
<organism evidence="1 2">
    <name type="scientific">Muricoccus vinaceus</name>
    <dbReference type="NCBI Taxonomy" id="424704"/>
    <lineage>
        <taxon>Bacteria</taxon>
        <taxon>Pseudomonadati</taxon>
        <taxon>Pseudomonadota</taxon>
        <taxon>Alphaproteobacteria</taxon>
        <taxon>Acetobacterales</taxon>
        <taxon>Roseomonadaceae</taxon>
        <taxon>Muricoccus</taxon>
    </lineage>
</organism>
<sequence length="101" mass="10966">MRPRQSPHAADQGGIFIVLGDDGRHVLLGRAVEPDAAEVATIGAKLAEAGRGGWVVRMRGDYWHRSRHVRLDLIQEAASSPTPFDQAEAAFQARRKGTLAP</sequence>
<reference evidence="1 2" key="1">
    <citation type="submission" date="2024-09" db="EMBL/GenBank/DDBJ databases">
        <authorList>
            <person name="Sun Q."/>
            <person name="Mori K."/>
        </authorList>
    </citation>
    <scope>NUCLEOTIDE SEQUENCE [LARGE SCALE GENOMIC DNA]</scope>
    <source>
        <strain evidence="1 2">CCM 7468</strain>
    </source>
</reference>